<reference evidence="3" key="1">
    <citation type="submission" date="2020-07" db="EMBL/GenBank/DDBJ databases">
        <authorList>
            <person name="Tarantini F.S."/>
            <person name="Hong K.W."/>
            <person name="Chan K.G."/>
        </authorList>
    </citation>
    <scope>NUCLEOTIDE SEQUENCE</scope>
    <source>
        <strain evidence="3">32-07</strain>
    </source>
</reference>
<feature type="domain" description="HTH merR-type" evidence="2">
    <location>
        <begin position="1"/>
        <end position="68"/>
    </location>
</feature>
<dbReference type="InterPro" id="IPR047057">
    <property type="entry name" value="MerR_fam"/>
</dbReference>
<dbReference type="PANTHER" id="PTHR30204:SF93">
    <property type="entry name" value="HTH MERR-TYPE DOMAIN-CONTAINING PROTEIN"/>
    <property type="match status" value="1"/>
</dbReference>
<dbReference type="RefSeq" id="WP_231331043.1">
    <property type="nucleotide sequence ID" value="NZ_CP059572.1"/>
</dbReference>
<accession>A0ABX8R3J1</accession>
<dbReference type="SUPFAM" id="SSF46955">
    <property type="entry name" value="Putative DNA-binding domain"/>
    <property type="match status" value="1"/>
</dbReference>
<dbReference type="PROSITE" id="PS00552">
    <property type="entry name" value="HTH_MERR_1"/>
    <property type="match status" value="1"/>
</dbReference>
<dbReference type="InterPro" id="IPR000551">
    <property type="entry name" value="MerR-type_HTH_dom"/>
</dbReference>
<keyword evidence="4" id="KW-1185">Reference proteome</keyword>
<dbReference type="PROSITE" id="PS50937">
    <property type="entry name" value="HTH_MERR_2"/>
    <property type="match status" value="1"/>
</dbReference>
<dbReference type="CDD" id="cd01282">
    <property type="entry name" value="HTH_MerR-like_sg3"/>
    <property type="match status" value="1"/>
</dbReference>
<dbReference type="PANTHER" id="PTHR30204">
    <property type="entry name" value="REDOX-CYCLING DRUG-SENSING TRANSCRIPTIONAL ACTIVATOR SOXR"/>
    <property type="match status" value="1"/>
</dbReference>
<evidence type="ECO:0000256" key="1">
    <source>
        <dbReference type="ARBA" id="ARBA00023125"/>
    </source>
</evidence>
<protein>
    <submittedName>
        <fullName evidence="3">MerR family transcriptional regulator</fullName>
    </submittedName>
</protein>
<dbReference type="Gene3D" id="1.10.1660.10">
    <property type="match status" value="1"/>
</dbReference>
<dbReference type="SMART" id="SM00422">
    <property type="entry name" value="HTH_MERR"/>
    <property type="match status" value="1"/>
</dbReference>
<proteinExistence type="predicted"/>
<organism evidence="3 4">
    <name type="scientific">Actinomadura graeca</name>
    <dbReference type="NCBI Taxonomy" id="2750812"/>
    <lineage>
        <taxon>Bacteria</taxon>
        <taxon>Bacillati</taxon>
        <taxon>Actinomycetota</taxon>
        <taxon>Actinomycetes</taxon>
        <taxon>Streptosporangiales</taxon>
        <taxon>Thermomonosporaceae</taxon>
        <taxon>Actinomadura</taxon>
    </lineage>
</organism>
<name>A0ABX8R3J1_9ACTN</name>
<dbReference type="Proteomes" id="UP001049518">
    <property type="component" value="Chromosome"/>
</dbReference>
<evidence type="ECO:0000313" key="4">
    <source>
        <dbReference type="Proteomes" id="UP001049518"/>
    </source>
</evidence>
<evidence type="ECO:0000313" key="3">
    <source>
        <dbReference type="EMBL" id="QXJ25136.1"/>
    </source>
</evidence>
<evidence type="ECO:0000259" key="2">
    <source>
        <dbReference type="PROSITE" id="PS50937"/>
    </source>
</evidence>
<sequence length="119" mass="13316">MRIGELADRTGVSPRLLRYYEQQGLLRPARLGNGYREYREADVTAVRRIRALLDAGLPTSVIAVVLDCVHEDGGTLMPRPCPGMVTHLRREQARVTDTITRLQASQRTLDAWLSSLSSL</sequence>
<dbReference type="PRINTS" id="PR00040">
    <property type="entry name" value="HTHMERR"/>
</dbReference>
<keyword evidence="1" id="KW-0238">DNA-binding</keyword>
<dbReference type="InterPro" id="IPR009061">
    <property type="entry name" value="DNA-bd_dom_put_sf"/>
</dbReference>
<dbReference type="EMBL" id="CP059572">
    <property type="protein sequence ID" value="QXJ25136.1"/>
    <property type="molecule type" value="Genomic_DNA"/>
</dbReference>
<dbReference type="Pfam" id="PF13411">
    <property type="entry name" value="MerR_1"/>
    <property type="match status" value="1"/>
</dbReference>
<gene>
    <name evidence="3" type="ORF">AGRA3207_006586</name>
</gene>